<protein>
    <submittedName>
        <fullName evidence="2">Uncharacterized protein</fullName>
    </submittedName>
</protein>
<sequence length="123" mass="13718">MLYVVLGSEVEHARWTPRITPAAVASHIVILREHVVDMAELPPDQLARFWADAQRAVSDQVSEKCPECPERSDSDEYSSVSCVQGARAHEAENPQKLRLLSGSMPTIRARSKDSVRAHTTLLR</sequence>
<feature type="region of interest" description="Disordered" evidence="1">
    <location>
        <begin position="102"/>
        <end position="123"/>
    </location>
</feature>
<accession>A0A511AIJ9</accession>
<keyword evidence="3" id="KW-1185">Reference proteome</keyword>
<evidence type="ECO:0000313" key="3">
    <source>
        <dbReference type="Proteomes" id="UP000321225"/>
    </source>
</evidence>
<dbReference type="Proteomes" id="UP000321225">
    <property type="component" value="Unassembled WGS sequence"/>
</dbReference>
<comment type="caution">
    <text evidence="2">The sequence shown here is derived from an EMBL/GenBank/DDBJ whole genome shotgun (WGS) entry which is preliminary data.</text>
</comment>
<evidence type="ECO:0000256" key="1">
    <source>
        <dbReference type="SAM" id="MobiDB-lite"/>
    </source>
</evidence>
<name>A0A511AIJ9_9MICO</name>
<reference evidence="2 3" key="1">
    <citation type="submission" date="2019-07" db="EMBL/GenBank/DDBJ databases">
        <title>Whole genome shotgun sequence of Microbacterium aerolatum NBRC 103071.</title>
        <authorList>
            <person name="Hosoyama A."/>
            <person name="Uohara A."/>
            <person name="Ohji S."/>
            <person name="Ichikawa N."/>
        </authorList>
    </citation>
    <scope>NUCLEOTIDE SEQUENCE [LARGE SCALE GENOMIC DNA]</scope>
    <source>
        <strain evidence="2 3">NBRC 103071</strain>
    </source>
</reference>
<proteinExistence type="predicted"/>
<gene>
    <name evidence="2" type="ORF">MAE01_17470</name>
</gene>
<organism evidence="2 3">
    <name type="scientific">Microbacterium aerolatum</name>
    <dbReference type="NCBI Taxonomy" id="153731"/>
    <lineage>
        <taxon>Bacteria</taxon>
        <taxon>Bacillati</taxon>
        <taxon>Actinomycetota</taxon>
        <taxon>Actinomycetes</taxon>
        <taxon>Micrococcales</taxon>
        <taxon>Microbacteriaceae</taxon>
        <taxon>Microbacterium</taxon>
    </lineage>
</organism>
<evidence type="ECO:0000313" key="2">
    <source>
        <dbReference type="EMBL" id="GEK86571.1"/>
    </source>
</evidence>
<dbReference type="AlphaFoldDB" id="A0A511AIJ9"/>
<dbReference type="EMBL" id="BJUW01000007">
    <property type="protein sequence ID" value="GEK86571.1"/>
    <property type="molecule type" value="Genomic_DNA"/>
</dbReference>